<dbReference type="Pfam" id="PF07833">
    <property type="entry name" value="Cu_amine_oxidN1"/>
    <property type="match status" value="1"/>
</dbReference>
<accession>A0A1G5RWV7</accession>
<proteinExistence type="predicted"/>
<dbReference type="AlphaFoldDB" id="A0A1G5RWV7"/>
<dbReference type="InterPro" id="IPR036582">
    <property type="entry name" value="Mao_N_sf"/>
</dbReference>
<dbReference type="InterPro" id="IPR012854">
    <property type="entry name" value="Cu_amine_oxidase-like_N"/>
</dbReference>
<evidence type="ECO:0000313" key="4">
    <source>
        <dbReference type="Proteomes" id="UP000199208"/>
    </source>
</evidence>
<keyword evidence="4" id="KW-1185">Reference proteome</keyword>
<evidence type="ECO:0000259" key="2">
    <source>
        <dbReference type="Pfam" id="PF07833"/>
    </source>
</evidence>
<feature type="domain" description="Copper amine oxidase-like N-terminal" evidence="2">
    <location>
        <begin position="228"/>
        <end position="316"/>
    </location>
</feature>
<feature type="signal peptide" evidence="1">
    <location>
        <begin position="1"/>
        <end position="31"/>
    </location>
</feature>
<dbReference type="Gene3D" id="3.30.457.10">
    <property type="entry name" value="Copper amine oxidase-like, N-terminal domain"/>
    <property type="match status" value="1"/>
</dbReference>
<dbReference type="STRING" id="1120920.SAMN03080599_01021"/>
<protein>
    <submittedName>
        <fullName evidence="3">Copper amine oxidase N-terminal domain-containing protein</fullName>
    </submittedName>
</protein>
<dbReference type="SUPFAM" id="SSF55383">
    <property type="entry name" value="Copper amine oxidase, domain N"/>
    <property type="match status" value="2"/>
</dbReference>
<dbReference type="Proteomes" id="UP000199208">
    <property type="component" value="Unassembled WGS sequence"/>
</dbReference>
<sequence>MILKNKMNVKNITMGLLLTSFLIGGTPLASLADGKALSTVPYSDTALEAVAEMKYAHYNGFTGKIESVEPHHSIPEAFMIRVQGEGEAIADFVVTKSTVLADQVKLEVGTTVTGWYDTRKPMILIYPPQYTIELVTTPEEGMSQKADYFDETLTSADGTLKLNLEQDGSFKLWDRQGQLYTESLAEKHLLVSYSYSTRSIPAQTVPQTVYVIEDQKWLTIAGEKPVLINGEVIHALSAFVTDDQTVMVPLRAAAEALGHEVTWLPETQSVMVGKATLTIGQDAYAFARMAHKPLGTAPVLKDGRTFVPLSFFGEILPELHAEMSSGKIMIAANSED</sequence>
<name>A0A1G5RWV7_9FIRM</name>
<gene>
    <name evidence="3" type="ORF">SAMN03080599_01021</name>
</gene>
<evidence type="ECO:0000256" key="1">
    <source>
        <dbReference type="SAM" id="SignalP"/>
    </source>
</evidence>
<organism evidence="3 4">
    <name type="scientific">Acidaminobacter hydrogenoformans DSM 2784</name>
    <dbReference type="NCBI Taxonomy" id="1120920"/>
    <lineage>
        <taxon>Bacteria</taxon>
        <taxon>Bacillati</taxon>
        <taxon>Bacillota</taxon>
        <taxon>Clostridia</taxon>
        <taxon>Peptostreptococcales</taxon>
        <taxon>Acidaminobacteraceae</taxon>
        <taxon>Acidaminobacter</taxon>
    </lineage>
</organism>
<evidence type="ECO:0000313" key="3">
    <source>
        <dbReference type="EMBL" id="SCZ77941.1"/>
    </source>
</evidence>
<feature type="chain" id="PRO_5039539198" evidence="1">
    <location>
        <begin position="32"/>
        <end position="336"/>
    </location>
</feature>
<reference evidence="3 4" key="1">
    <citation type="submission" date="2016-10" db="EMBL/GenBank/DDBJ databases">
        <authorList>
            <person name="de Groot N.N."/>
        </authorList>
    </citation>
    <scope>NUCLEOTIDE SEQUENCE [LARGE SCALE GENOMIC DNA]</scope>
    <source>
        <strain evidence="3 4">DSM 2784</strain>
    </source>
</reference>
<dbReference type="OrthoDB" id="1684927at2"/>
<dbReference type="EMBL" id="FMWL01000003">
    <property type="protein sequence ID" value="SCZ77941.1"/>
    <property type="molecule type" value="Genomic_DNA"/>
</dbReference>
<keyword evidence="1" id="KW-0732">Signal</keyword>
<dbReference type="RefSeq" id="WP_092589801.1">
    <property type="nucleotide sequence ID" value="NZ_FMWL01000003.1"/>
</dbReference>